<evidence type="ECO:0000259" key="3">
    <source>
        <dbReference type="PROSITE" id="PS01180"/>
    </source>
</evidence>
<organism evidence="5 6">
    <name type="scientific">Porites evermanni</name>
    <dbReference type="NCBI Taxonomy" id="104178"/>
    <lineage>
        <taxon>Eukaryota</taxon>
        <taxon>Metazoa</taxon>
        <taxon>Cnidaria</taxon>
        <taxon>Anthozoa</taxon>
        <taxon>Hexacorallia</taxon>
        <taxon>Scleractinia</taxon>
        <taxon>Fungiina</taxon>
        <taxon>Poritidae</taxon>
        <taxon>Porites</taxon>
    </lineage>
</organism>
<dbReference type="PANTHER" id="PTHR22803">
    <property type="entry name" value="MANNOSE, PHOSPHOLIPASE, LECTIN RECEPTOR RELATED"/>
    <property type="match status" value="1"/>
</dbReference>
<sequence length="275" mass="31116">SCGSVVNNTLKSPKYSDGFYAGNMNCTYNLSIPDGKEMRLKFQSFDLASDSECRIDHLNITNGITEVGYCADQLTGRDLLVSGKNVVLTFHTDWLLENKTGFEILFFAQEISSKKEKGGNIRINGLFYVLNIFQNSYRSNDGSYFLSVLCPRGWISSFHGGCYKVFSNKLDWIAAKSACEEQGSNLAVLNSEAKLREIPSSASGNLIWIGLHRGTNRAKKFWFWGDTIGVTFTFWKFGQPDHYGGVEDCGHMFMRSRKWNDLPCFRRLPYICEIS</sequence>
<dbReference type="Proteomes" id="UP001159427">
    <property type="component" value="Unassembled WGS sequence"/>
</dbReference>
<comment type="caution">
    <text evidence="5">The sequence shown here is derived from an EMBL/GenBank/DDBJ whole genome shotgun (WGS) entry which is preliminary data.</text>
</comment>
<feature type="domain" description="CUB" evidence="3">
    <location>
        <begin position="1"/>
        <end position="109"/>
    </location>
</feature>
<evidence type="ECO:0000313" key="5">
    <source>
        <dbReference type="EMBL" id="CAH3175577.1"/>
    </source>
</evidence>
<dbReference type="CDD" id="cd00041">
    <property type="entry name" value="CUB"/>
    <property type="match status" value="1"/>
</dbReference>
<reference evidence="5 6" key="1">
    <citation type="submission" date="2022-05" db="EMBL/GenBank/DDBJ databases">
        <authorList>
            <consortium name="Genoscope - CEA"/>
            <person name="William W."/>
        </authorList>
    </citation>
    <scope>NUCLEOTIDE SEQUENCE [LARGE SCALE GENOMIC DNA]</scope>
</reference>
<dbReference type="InterPro" id="IPR018378">
    <property type="entry name" value="C-type_lectin_CS"/>
</dbReference>
<evidence type="ECO:0000256" key="1">
    <source>
        <dbReference type="ARBA" id="ARBA00023157"/>
    </source>
</evidence>
<dbReference type="InterPro" id="IPR050111">
    <property type="entry name" value="C-type_lectin/snaclec_domain"/>
</dbReference>
<dbReference type="Gene3D" id="2.60.120.290">
    <property type="entry name" value="Spermadhesin, CUB domain"/>
    <property type="match status" value="1"/>
</dbReference>
<evidence type="ECO:0008006" key="7">
    <source>
        <dbReference type="Google" id="ProtNLM"/>
    </source>
</evidence>
<dbReference type="EMBL" id="CALNXI010001715">
    <property type="protein sequence ID" value="CAH3175577.1"/>
    <property type="molecule type" value="Genomic_DNA"/>
</dbReference>
<accession>A0ABN8RBP8</accession>
<protein>
    <recommendedName>
        <fullName evidence="7">C-type lectin domain-containing protein</fullName>
    </recommendedName>
</protein>
<evidence type="ECO:0000256" key="2">
    <source>
        <dbReference type="PROSITE-ProRule" id="PRU00059"/>
    </source>
</evidence>
<dbReference type="SUPFAM" id="SSF56436">
    <property type="entry name" value="C-type lectin-like"/>
    <property type="match status" value="1"/>
</dbReference>
<dbReference type="PROSITE" id="PS00615">
    <property type="entry name" value="C_TYPE_LECTIN_1"/>
    <property type="match status" value="1"/>
</dbReference>
<name>A0ABN8RBP8_9CNID</name>
<dbReference type="SMART" id="SM00042">
    <property type="entry name" value="CUB"/>
    <property type="match status" value="1"/>
</dbReference>
<evidence type="ECO:0000259" key="4">
    <source>
        <dbReference type="PROSITE" id="PS50041"/>
    </source>
</evidence>
<dbReference type="Pfam" id="PF00059">
    <property type="entry name" value="Lectin_C"/>
    <property type="match status" value="1"/>
</dbReference>
<dbReference type="PROSITE" id="PS01180">
    <property type="entry name" value="CUB"/>
    <property type="match status" value="1"/>
</dbReference>
<evidence type="ECO:0000313" key="6">
    <source>
        <dbReference type="Proteomes" id="UP001159427"/>
    </source>
</evidence>
<dbReference type="Gene3D" id="3.10.100.10">
    <property type="entry name" value="Mannose-Binding Protein A, subunit A"/>
    <property type="match status" value="1"/>
</dbReference>
<keyword evidence="1 2" id="KW-1015">Disulfide bond</keyword>
<dbReference type="PROSITE" id="PS50041">
    <property type="entry name" value="C_TYPE_LECTIN_2"/>
    <property type="match status" value="1"/>
</dbReference>
<dbReference type="SUPFAM" id="SSF49854">
    <property type="entry name" value="Spermadhesin, CUB domain"/>
    <property type="match status" value="1"/>
</dbReference>
<gene>
    <name evidence="5" type="ORF">PEVE_00010211</name>
</gene>
<dbReference type="InterPro" id="IPR035914">
    <property type="entry name" value="Sperma_CUB_dom_sf"/>
</dbReference>
<feature type="disulfide bond" evidence="2">
    <location>
        <begin position="53"/>
        <end position="70"/>
    </location>
</feature>
<feature type="domain" description="C-type lectin" evidence="4">
    <location>
        <begin position="158"/>
        <end position="273"/>
    </location>
</feature>
<dbReference type="InterPro" id="IPR000859">
    <property type="entry name" value="CUB_dom"/>
</dbReference>
<dbReference type="InterPro" id="IPR016187">
    <property type="entry name" value="CTDL_fold"/>
</dbReference>
<dbReference type="Pfam" id="PF00431">
    <property type="entry name" value="CUB"/>
    <property type="match status" value="1"/>
</dbReference>
<dbReference type="InterPro" id="IPR016186">
    <property type="entry name" value="C-type_lectin-like/link_sf"/>
</dbReference>
<dbReference type="InterPro" id="IPR001304">
    <property type="entry name" value="C-type_lectin-like"/>
</dbReference>
<comment type="caution">
    <text evidence="2">Lacks conserved residue(s) required for the propagation of feature annotation.</text>
</comment>
<feature type="non-terminal residue" evidence="5">
    <location>
        <position position="275"/>
    </location>
</feature>
<keyword evidence="6" id="KW-1185">Reference proteome</keyword>
<feature type="non-terminal residue" evidence="5">
    <location>
        <position position="1"/>
    </location>
</feature>
<dbReference type="SMART" id="SM00034">
    <property type="entry name" value="CLECT"/>
    <property type="match status" value="1"/>
</dbReference>
<proteinExistence type="predicted"/>